<dbReference type="GeneID" id="5724138"/>
<evidence type="ECO:0000313" key="1">
    <source>
        <dbReference type="EMBL" id="PNW77979.1"/>
    </source>
</evidence>
<dbReference type="Proteomes" id="UP000006906">
    <property type="component" value="Chromosome 10"/>
</dbReference>
<dbReference type="EMBL" id="CM008971">
    <property type="protein sequence ID" value="PNW77979.1"/>
    <property type="molecule type" value="Genomic_DNA"/>
</dbReference>
<dbReference type="Gramene" id="PNW77979">
    <property type="protein sequence ID" value="PNW77979"/>
    <property type="gene ID" value="CHLRE_10g459400v5"/>
</dbReference>
<dbReference type="HOGENOM" id="CLU_2310040_0_0_1"/>
<keyword evidence="2" id="KW-1185">Reference proteome</keyword>
<dbReference type="RefSeq" id="XP_001698395.1">
    <property type="nucleotide sequence ID" value="XM_001698343.2"/>
</dbReference>
<dbReference type="InParanoid" id="A8I0Y9"/>
<dbReference type="PaxDb" id="3055-EDP07888"/>
<proteinExistence type="predicted"/>
<dbReference type="PANTHER" id="PTHR34970:SF5">
    <property type="entry name" value="PROTEIN, PUTATIVE-RELATED"/>
    <property type="match status" value="1"/>
</dbReference>
<organism evidence="1 2">
    <name type="scientific">Chlamydomonas reinhardtii</name>
    <name type="common">Chlamydomonas smithii</name>
    <dbReference type="NCBI Taxonomy" id="3055"/>
    <lineage>
        <taxon>Eukaryota</taxon>
        <taxon>Viridiplantae</taxon>
        <taxon>Chlorophyta</taxon>
        <taxon>core chlorophytes</taxon>
        <taxon>Chlorophyceae</taxon>
        <taxon>CS clade</taxon>
        <taxon>Chlamydomonadales</taxon>
        <taxon>Chlamydomonadaceae</taxon>
        <taxon>Chlamydomonas</taxon>
    </lineage>
</organism>
<dbReference type="KEGG" id="cre:CHLRE_10g459400v5"/>
<reference evidence="1 2" key="1">
    <citation type="journal article" date="2007" name="Science">
        <title>The Chlamydomonas genome reveals the evolution of key animal and plant functions.</title>
        <authorList>
            <person name="Merchant S.S."/>
            <person name="Prochnik S.E."/>
            <person name="Vallon O."/>
            <person name="Harris E.H."/>
            <person name="Karpowicz S.J."/>
            <person name="Witman G.B."/>
            <person name="Terry A."/>
            <person name="Salamov A."/>
            <person name="Fritz-Laylin L.K."/>
            <person name="Marechal-Drouard L."/>
            <person name="Marshall W.F."/>
            <person name="Qu L.H."/>
            <person name="Nelson D.R."/>
            <person name="Sanderfoot A.A."/>
            <person name="Spalding M.H."/>
            <person name="Kapitonov V.V."/>
            <person name="Ren Q."/>
            <person name="Ferris P."/>
            <person name="Lindquist E."/>
            <person name="Shapiro H."/>
            <person name="Lucas S.M."/>
            <person name="Grimwood J."/>
            <person name="Schmutz J."/>
            <person name="Cardol P."/>
            <person name="Cerutti H."/>
            <person name="Chanfreau G."/>
            <person name="Chen C.L."/>
            <person name="Cognat V."/>
            <person name="Croft M.T."/>
            <person name="Dent R."/>
            <person name="Dutcher S."/>
            <person name="Fernandez E."/>
            <person name="Fukuzawa H."/>
            <person name="Gonzalez-Ballester D."/>
            <person name="Gonzalez-Halphen D."/>
            <person name="Hallmann A."/>
            <person name="Hanikenne M."/>
            <person name="Hippler M."/>
            <person name="Inwood W."/>
            <person name="Jabbari K."/>
            <person name="Kalanon M."/>
            <person name="Kuras R."/>
            <person name="Lefebvre P.A."/>
            <person name="Lemaire S.D."/>
            <person name="Lobanov A.V."/>
            <person name="Lohr M."/>
            <person name="Manuell A."/>
            <person name="Meier I."/>
            <person name="Mets L."/>
            <person name="Mittag M."/>
            <person name="Mittelmeier T."/>
            <person name="Moroney J.V."/>
            <person name="Moseley J."/>
            <person name="Napoli C."/>
            <person name="Nedelcu A.M."/>
            <person name="Niyogi K."/>
            <person name="Novoselov S.V."/>
            <person name="Paulsen I.T."/>
            <person name="Pazour G."/>
            <person name="Purton S."/>
            <person name="Ral J.P."/>
            <person name="Riano-Pachon D.M."/>
            <person name="Riekhof W."/>
            <person name="Rymarquis L."/>
            <person name="Schroda M."/>
            <person name="Stern D."/>
            <person name="Umen J."/>
            <person name="Willows R."/>
            <person name="Wilson N."/>
            <person name="Zimmer S.L."/>
            <person name="Allmer J."/>
            <person name="Balk J."/>
            <person name="Bisova K."/>
            <person name="Chen C.J."/>
            <person name="Elias M."/>
            <person name="Gendler K."/>
            <person name="Hauser C."/>
            <person name="Lamb M.R."/>
            <person name="Ledford H."/>
            <person name="Long J.C."/>
            <person name="Minagawa J."/>
            <person name="Page M.D."/>
            <person name="Pan J."/>
            <person name="Pootakham W."/>
            <person name="Roje S."/>
            <person name="Rose A."/>
            <person name="Stahlberg E."/>
            <person name="Terauchi A.M."/>
            <person name="Yang P."/>
            <person name="Ball S."/>
            <person name="Bowler C."/>
            <person name="Dieckmann C.L."/>
            <person name="Gladyshev V.N."/>
            <person name="Green P."/>
            <person name="Jorgensen R."/>
            <person name="Mayfield S."/>
            <person name="Mueller-Roeber B."/>
            <person name="Rajamani S."/>
            <person name="Sayre R.T."/>
            <person name="Brokstein P."/>
            <person name="Dubchak I."/>
            <person name="Goodstein D."/>
            <person name="Hornick L."/>
            <person name="Huang Y.W."/>
            <person name="Jhaveri J."/>
            <person name="Luo Y."/>
            <person name="Martinez D."/>
            <person name="Ngau W.C."/>
            <person name="Otillar B."/>
            <person name="Poliakov A."/>
            <person name="Porter A."/>
            <person name="Szajkowski L."/>
            <person name="Werner G."/>
            <person name="Zhou K."/>
            <person name="Grigoriev I.V."/>
            <person name="Rokhsar D.S."/>
            <person name="Grossman A.R."/>
        </authorList>
    </citation>
    <scope>NUCLEOTIDE SEQUENCE [LARGE SCALE GENOMIC DNA]</scope>
    <source>
        <strain evidence="2">CC-503</strain>
    </source>
</reference>
<dbReference type="OrthoDB" id="544161at2759"/>
<dbReference type="AlphaFoldDB" id="A8I0Y9"/>
<accession>A8I0Y9</accession>
<dbReference type="PANTHER" id="PTHR34970">
    <property type="entry name" value="ABC TRANSPORTER A FAMILY PROTEIN"/>
    <property type="match status" value="1"/>
</dbReference>
<protein>
    <submittedName>
        <fullName evidence="1">Uncharacterized protein</fullName>
    </submittedName>
</protein>
<name>A8I0Y9_CHLRE</name>
<evidence type="ECO:0000313" key="2">
    <source>
        <dbReference type="Proteomes" id="UP000006906"/>
    </source>
</evidence>
<sequence length="100" mass="10161">MFRARASGFFVGFGVAGVLAAYQLRQDILKSHEVLVIQADEYKGKLEKRVAVLESSVSGLRAEVAEAKKAAAAATAAATAAVTATAASPAAPADSAKPAE</sequence>
<gene>
    <name evidence="1" type="ORF">CHLRE_10g459400v5</name>
</gene>